<reference evidence="1" key="1">
    <citation type="journal article" date="2021" name="Proc. Natl. Acad. Sci. U.S.A.">
        <title>A Catalog of Tens of Thousands of Viruses from Human Metagenomes Reveals Hidden Associations with Chronic Diseases.</title>
        <authorList>
            <person name="Tisza M.J."/>
            <person name="Buck C.B."/>
        </authorList>
    </citation>
    <scope>NUCLEOTIDE SEQUENCE</scope>
    <source>
        <strain evidence="1">CtrgQ8</strain>
    </source>
</reference>
<proteinExistence type="predicted"/>
<evidence type="ECO:0000313" key="1">
    <source>
        <dbReference type="EMBL" id="DAE08239.1"/>
    </source>
</evidence>
<name>A0A8S5PM31_9CAUD</name>
<protein>
    <submittedName>
        <fullName evidence="1">Uncharacterized protein</fullName>
    </submittedName>
</protein>
<accession>A0A8S5PM31</accession>
<dbReference type="EMBL" id="BK015466">
    <property type="protein sequence ID" value="DAE08239.1"/>
    <property type="molecule type" value="Genomic_DNA"/>
</dbReference>
<sequence length="59" mass="7090">MMNVFIDKLERLMGEFKNEPVNQNEDKQKRQCLTLVKCNGHKASKKYFNLKEYNQKLIL</sequence>
<organism evidence="1">
    <name type="scientific">Siphoviridae sp. ctrgQ8</name>
    <dbReference type="NCBI Taxonomy" id="2825689"/>
    <lineage>
        <taxon>Viruses</taxon>
        <taxon>Duplodnaviria</taxon>
        <taxon>Heunggongvirae</taxon>
        <taxon>Uroviricota</taxon>
        <taxon>Caudoviricetes</taxon>
    </lineage>
</organism>